<gene>
    <name evidence="2" type="ORF">Scaly_1280800</name>
</gene>
<dbReference type="PANTHER" id="PTHR34064">
    <property type="entry name" value="OS04G0672300 PROTEIN"/>
    <property type="match status" value="1"/>
</dbReference>
<reference evidence="2" key="2">
    <citation type="journal article" date="2024" name="Plant">
        <title>Genomic evolution and insights into agronomic trait innovations of Sesamum species.</title>
        <authorList>
            <person name="Miao H."/>
            <person name="Wang L."/>
            <person name="Qu L."/>
            <person name="Liu H."/>
            <person name="Sun Y."/>
            <person name="Le M."/>
            <person name="Wang Q."/>
            <person name="Wei S."/>
            <person name="Zheng Y."/>
            <person name="Lin W."/>
            <person name="Duan Y."/>
            <person name="Cao H."/>
            <person name="Xiong S."/>
            <person name="Wang X."/>
            <person name="Wei L."/>
            <person name="Li C."/>
            <person name="Ma Q."/>
            <person name="Ju M."/>
            <person name="Zhao R."/>
            <person name="Li G."/>
            <person name="Mu C."/>
            <person name="Tian Q."/>
            <person name="Mei H."/>
            <person name="Zhang T."/>
            <person name="Gao T."/>
            <person name="Zhang H."/>
        </authorList>
    </citation>
    <scope>NUCLEOTIDE SEQUENCE</scope>
    <source>
        <strain evidence="2">KEN8</strain>
    </source>
</reference>
<evidence type="ECO:0000313" key="2">
    <source>
        <dbReference type="EMBL" id="KAL0363256.1"/>
    </source>
</evidence>
<feature type="transmembrane region" description="Helical" evidence="1">
    <location>
        <begin position="187"/>
        <end position="207"/>
    </location>
</feature>
<name>A0AAW2Q6U0_9LAMI</name>
<keyword evidence="1" id="KW-0812">Transmembrane</keyword>
<sequence>MTMTENPKLEEMGFDHNLMCSNGESEELGEGGTGLKICVSDHVNGLQHHSSAAKSDSFVVDMERFSHLTEKDMNANSRITVVGCLGYEKVAEKPFKKVSARSGEKKIIATNERDTTLLATSPRATLHGGSTPEKPVVVVMGPTDHSTVPQLHHQISFTNGTVGSECGGKRFSFRRSSHSWTIDPRRILLFFATLSCVGTIVLIYFTLSMGKLSGDDAALN</sequence>
<proteinExistence type="predicted"/>
<keyword evidence="1" id="KW-0472">Membrane</keyword>
<protein>
    <submittedName>
        <fullName evidence="2">Uncharacterized protein</fullName>
    </submittedName>
</protein>
<dbReference type="AlphaFoldDB" id="A0AAW2Q6U0"/>
<accession>A0AAW2Q6U0</accession>
<dbReference type="EMBL" id="JACGWM010000007">
    <property type="protein sequence ID" value="KAL0363256.1"/>
    <property type="molecule type" value="Genomic_DNA"/>
</dbReference>
<reference evidence="2" key="1">
    <citation type="submission" date="2020-06" db="EMBL/GenBank/DDBJ databases">
        <authorList>
            <person name="Li T."/>
            <person name="Hu X."/>
            <person name="Zhang T."/>
            <person name="Song X."/>
            <person name="Zhang H."/>
            <person name="Dai N."/>
            <person name="Sheng W."/>
            <person name="Hou X."/>
            <person name="Wei L."/>
        </authorList>
    </citation>
    <scope>NUCLEOTIDE SEQUENCE</scope>
    <source>
        <strain evidence="2">KEN8</strain>
        <tissue evidence="2">Leaf</tissue>
    </source>
</reference>
<evidence type="ECO:0000256" key="1">
    <source>
        <dbReference type="SAM" id="Phobius"/>
    </source>
</evidence>
<dbReference type="PANTHER" id="PTHR34064:SF4">
    <property type="entry name" value="PROTEIN, PUTATIVE-RELATED"/>
    <property type="match status" value="1"/>
</dbReference>
<organism evidence="2">
    <name type="scientific">Sesamum calycinum</name>
    <dbReference type="NCBI Taxonomy" id="2727403"/>
    <lineage>
        <taxon>Eukaryota</taxon>
        <taxon>Viridiplantae</taxon>
        <taxon>Streptophyta</taxon>
        <taxon>Embryophyta</taxon>
        <taxon>Tracheophyta</taxon>
        <taxon>Spermatophyta</taxon>
        <taxon>Magnoliopsida</taxon>
        <taxon>eudicotyledons</taxon>
        <taxon>Gunneridae</taxon>
        <taxon>Pentapetalae</taxon>
        <taxon>asterids</taxon>
        <taxon>lamiids</taxon>
        <taxon>Lamiales</taxon>
        <taxon>Pedaliaceae</taxon>
        <taxon>Sesamum</taxon>
    </lineage>
</organism>
<comment type="caution">
    <text evidence="2">The sequence shown here is derived from an EMBL/GenBank/DDBJ whole genome shotgun (WGS) entry which is preliminary data.</text>
</comment>
<keyword evidence="1" id="KW-1133">Transmembrane helix</keyword>